<evidence type="ECO:0000256" key="1">
    <source>
        <dbReference type="ARBA" id="ARBA00010466"/>
    </source>
</evidence>
<dbReference type="InterPro" id="IPR051054">
    <property type="entry name" value="SorC_transcr_regulators"/>
</dbReference>
<dbReference type="Pfam" id="PF04198">
    <property type="entry name" value="Sugar-bind"/>
    <property type="match status" value="1"/>
</dbReference>
<organism evidence="6 7">
    <name type="scientific">Enterococcus avium</name>
    <name type="common">Streptococcus avium</name>
    <dbReference type="NCBI Taxonomy" id="33945"/>
    <lineage>
        <taxon>Bacteria</taxon>
        <taxon>Bacillati</taxon>
        <taxon>Bacillota</taxon>
        <taxon>Bacilli</taxon>
        <taxon>Lactobacillales</taxon>
        <taxon>Enterococcaceae</taxon>
        <taxon>Enterococcus</taxon>
    </lineage>
</organism>
<dbReference type="InterPro" id="IPR036388">
    <property type="entry name" value="WH-like_DNA-bd_sf"/>
</dbReference>
<dbReference type="InterPro" id="IPR007324">
    <property type="entry name" value="Sugar-bd_dom_put"/>
</dbReference>
<name>A0A2N8Q2E5_ENTAV</name>
<dbReference type="Gene3D" id="1.10.10.10">
    <property type="entry name" value="Winged helix-like DNA-binding domain superfamily/Winged helix DNA-binding domain"/>
    <property type="match status" value="1"/>
</dbReference>
<evidence type="ECO:0000313" key="7">
    <source>
        <dbReference type="Proteomes" id="UP000316316"/>
    </source>
</evidence>
<dbReference type="RefSeq" id="WP_102872524.1">
    <property type="nucleotide sequence ID" value="NZ_JAJCJG010000086.1"/>
</dbReference>
<accession>A0A2N8Q2E5</accession>
<proteinExistence type="inferred from homology"/>
<dbReference type="GO" id="GO:0030246">
    <property type="term" value="F:carbohydrate binding"/>
    <property type="evidence" value="ECO:0007669"/>
    <property type="project" value="InterPro"/>
</dbReference>
<dbReference type="GO" id="GO:0003677">
    <property type="term" value="F:DNA binding"/>
    <property type="evidence" value="ECO:0007669"/>
    <property type="project" value="UniProtKB-KW"/>
</dbReference>
<dbReference type="EMBL" id="PDXQ01000001">
    <property type="protein sequence ID" value="TRZ34511.1"/>
    <property type="molecule type" value="Genomic_DNA"/>
</dbReference>
<evidence type="ECO:0000259" key="5">
    <source>
        <dbReference type="Pfam" id="PF04198"/>
    </source>
</evidence>
<comment type="similarity">
    <text evidence="1">Belongs to the SorC transcriptional regulatory family.</text>
</comment>
<evidence type="ECO:0000256" key="4">
    <source>
        <dbReference type="ARBA" id="ARBA00023163"/>
    </source>
</evidence>
<dbReference type="SUPFAM" id="SSF100950">
    <property type="entry name" value="NagB/RpiA/CoA transferase-like"/>
    <property type="match status" value="1"/>
</dbReference>
<evidence type="ECO:0000256" key="3">
    <source>
        <dbReference type="ARBA" id="ARBA00023125"/>
    </source>
</evidence>
<keyword evidence="3" id="KW-0238">DNA-binding</keyword>
<keyword evidence="2" id="KW-0805">Transcription regulation</keyword>
<gene>
    <name evidence="6" type="ORF">AUF17_10645</name>
</gene>
<evidence type="ECO:0000256" key="2">
    <source>
        <dbReference type="ARBA" id="ARBA00023015"/>
    </source>
</evidence>
<comment type="caution">
    <text evidence="6">The sequence shown here is derived from an EMBL/GenBank/DDBJ whole genome shotgun (WGS) entry which is preliminary data.</text>
</comment>
<feature type="domain" description="Sugar-binding" evidence="5">
    <location>
        <begin position="57"/>
        <end position="311"/>
    </location>
</feature>
<dbReference type="AlphaFoldDB" id="A0A2N8Q2E5"/>
<dbReference type="PANTHER" id="PTHR34294:SF1">
    <property type="entry name" value="TRANSCRIPTIONAL REGULATOR LSRR"/>
    <property type="match status" value="1"/>
</dbReference>
<evidence type="ECO:0000313" key="6">
    <source>
        <dbReference type="EMBL" id="TRZ34511.1"/>
    </source>
</evidence>
<dbReference type="Gene3D" id="3.40.50.1360">
    <property type="match status" value="1"/>
</dbReference>
<dbReference type="InterPro" id="IPR037171">
    <property type="entry name" value="NagB/RpiA_transferase-like"/>
</dbReference>
<dbReference type="Proteomes" id="UP000316316">
    <property type="component" value="Unassembled WGS sequence"/>
</dbReference>
<reference evidence="6 7" key="1">
    <citation type="submission" date="2017-10" db="EMBL/GenBank/DDBJ databases">
        <title>FDA dAtabase for Regulatory Grade micrObial Sequences (FDA-ARGOS): Supporting development and validation of Infectious Disease Dx tests.</title>
        <authorList>
            <person name="Campos J."/>
            <person name="Goldberg B."/>
            <person name="Tallon L.J."/>
            <person name="Sadzewicz L."/>
            <person name="Sengamalay N."/>
            <person name="Ott S."/>
            <person name="Godinez A."/>
            <person name="Nagaraj S."/>
            <person name="Vyas G."/>
            <person name="Aluvathingal J."/>
            <person name="Nadendla S."/>
            <person name="Geyer C."/>
            <person name="Nandy P."/>
            <person name="Hobson J."/>
            <person name="Sichtig H."/>
        </authorList>
    </citation>
    <scope>NUCLEOTIDE SEQUENCE [LARGE SCALE GENOMIC DNA]</scope>
    <source>
        <strain evidence="6 7">FDAARGOS_185</strain>
    </source>
</reference>
<keyword evidence="4" id="KW-0804">Transcription</keyword>
<sequence length="318" mass="35717">MSDDLMFRVLKRYYVLNENQDTIAQSENTSKSTISRLLKKGEQQGFVRHVVDIPIKSHEELEYKLVEKYNLNLARVVPTDSDNIDLIKFNVTLSAGHFLNQIVKSDDIIGVSWGETLTAFVNNLPEYSGKVDNVRVVQLNGSVSLQKESMYGDGIIRRIAANYNGAGYILPTPSLVDSPEIAKVLKQDSTISNHFKLIEECNITLFSVGAMRDDSVLIEAGYFTKKDYAELRKQNYCADICSKYIKSDGSYVIDDLYKRGMGISLDCLKQKKCNIGLVAGHDKYKAALAALRGGYITHLFIDEQTATLLLNEEEKMKS</sequence>
<dbReference type="PANTHER" id="PTHR34294">
    <property type="entry name" value="TRANSCRIPTIONAL REGULATOR-RELATED"/>
    <property type="match status" value="1"/>
</dbReference>
<protein>
    <recommendedName>
        <fullName evidence="5">Sugar-binding domain-containing protein</fullName>
    </recommendedName>
</protein>